<feature type="compositionally biased region" description="Low complexity" evidence="1">
    <location>
        <begin position="256"/>
        <end position="287"/>
    </location>
</feature>
<protein>
    <submittedName>
        <fullName evidence="2">Uncharacterized protein</fullName>
    </submittedName>
</protein>
<evidence type="ECO:0000313" key="2">
    <source>
        <dbReference type="EMBL" id="KAK7933340.1"/>
    </source>
</evidence>
<keyword evidence="3" id="KW-1185">Reference proteome</keyword>
<feature type="compositionally biased region" description="Polar residues" evidence="1">
    <location>
        <begin position="245"/>
        <end position="254"/>
    </location>
</feature>
<dbReference type="Pfam" id="PF15385">
    <property type="entry name" value="SARG"/>
    <property type="match status" value="1"/>
</dbReference>
<comment type="caution">
    <text evidence="2">The sequence shown here is derived from an EMBL/GenBank/DDBJ whole genome shotgun (WGS) entry which is preliminary data.</text>
</comment>
<dbReference type="PANTHER" id="PTHR21555">
    <property type="entry name" value="SPECIFICALLY ANDROGEN-REGULATED GENE PROTEIN"/>
    <property type="match status" value="1"/>
</dbReference>
<dbReference type="InterPro" id="IPR026152">
    <property type="entry name" value="SARG"/>
</dbReference>
<reference evidence="3" key="1">
    <citation type="submission" date="2024-04" db="EMBL/GenBank/DDBJ databases">
        <title>Salinicola lusitanus LLJ914,a marine bacterium isolated from the Okinawa Trough.</title>
        <authorList>
            <person name="Li J."/>
        </authorList>
    </citation>
    <scope>NUCLEOTIDE SEQUENCE [LARGE SCALE GENOMIC DNA]</scope>
</reference>
<accession>A0AAW0PN13</accession>
<sequence length="335" mass="34742">MDSARSCDSVISVNSACSEDSMEHLSAEEKACLMYLEETIESLDLQEDSGFSNDEPDSANLRRKHGGSETLPEPAVCENLLSVLAESGKTESSCEPDSPVLDPQSPASDLSDVPSHIPPDPTPAAQESASGSVTPVPAPLSTELSFTPNEAPERAPTEAELSAKATGDMDLSFIPPPSDFMDEPEPPTSPQNKSPASSPASKPTINLEVLRRRVSEKNMSPQSPASLSPTPASFSPKLAPINHALVSSTPSSPAHVSPATPSPALVSPASPSPTLESPASPSPAHVSPTPPSPVHASPAPQALPMTSPPMQAPPLQALPMTSPPMQAPLLQALFM</sequence>
<dbReference type="PANTHER" id="PTHR21555:SF0">
    <property type="entry name" value="SPECIFICALLY ANDROGEN-REGULATED GENE PROTEIN"/>
    <property type="match status" value="1"/>
</dbReference>
<dbReference type="AlphaFoldDB" id="A0AAW0PN13"/>
<proteinExistence type="predicted"/>
<evidence type="ECO:0000313" key="3">
    <source>
        <dbReference type="Proteomes" id="UP001460270"/>
    </source>
</evidence>
<gene>
    <name evidence="2" type="ORF">WMY93_004236</name>
</gene>
<evidence type="ECO:0000256" key="1">
    <source>
        <dbReference type="SAM" id="MobiDB-lite"/>
    </source>
</evidence>
<name>A0AAW0PN13_9GOBI</name>
<organism evidence="2 3">
    <name type="scientific">Mugilogobius chulae</name>
    <name type="common">yellowstripe goby</name>
    <dbReference type="NCBI Taxonomy" id="88201"/>
    <lineage>
        <taxon>Eukaryota</taxon>
        <taxon>Metazoa</taxon>
        <taxon>Chordata</taxon>
        <taxon>Craniata</taxon>
        <taxon>Vertebrata</taxon>
        <taxon>Euteleostomi</taxon>
        <taxon>Actinopterygii</taxon>
        <taxon>Neopterygii</taxon>
        <taxon>Teleostei</taxon>
        <taxon>Neoteleostei</taxon>
        <taxon>Acanthomorphata</taxon>
        <taxon>Gobiaria</taxon>
        <taxon>Gobiiformes</taxon>
        <taxon>Gobioidei</taxon>
        <taxon>Gobiidae</taxon>
        <taxon>Gobionellinae</taxon>
        <taxon>Mugilogobius</taxon>
    </lineage>
</organism>
<dbReference type="Proteomes" id="UP001460270">
    <property type="component" value="Unassembled WGS sequence"/>
</dbReference>
<feature type="region of interest" description="Disordered" evidence="1">
    <location>
        <begin position="44"/>
        <end position="335"/>
    </location>
</feature>
<dbReference type="EMBL" id="JBBPFD010000003">
    <property type="protein sequence ID" value="KAK7933340.1"/>
    <property type="molecule type" value="Genomic_DNA"/>
</dbReference>
<feature type="compositionally biased region" description="Low complexity" evidence="1">
    <location>
        <begin position="193"/>
        <end position="203"/>
    </location>
</feature>
<feature type="compositionally biased region" description="Polar residues" evidence="1">
    <location>
        <begin position="217"/>
        <end position="233"/>
    </location>
</feature>